<gene>
    <name evidence="1" type="ORF">I4F81_003178</name>
</gene>
<name>A0ACC3BRM4_PYRYE</name>
<sequence length="747" mass="76991">MAVVLPEDVQHYAPAAAVYGPDTEVLVEEVDAQPLSTPLVAPPVTRRSEYLTVDAHERSAVAPAFSLPYFAAGLCAQPALVRNAALVGALHHGKTGLLDMLRRMFTKRRPADAAVGSEEGGSQRSFVEFVLAPLYKVYAAAVGDPPDEVARKLNAIAGLLRCLRACDPGPRAPVVVLVAKLVPHPDMESFYALGRVMAGCLRQGDTVRVLGDGYVPAGSFAADDGGGDEEDVAEAPVTGLYLPGGRYVTRVSAVRAGQVVLIDGVDGVMGGKGATLVSVGADSGPPPPAAVDGDADDEDEVAAAGQVRSRRAAACHVFTPLSRSLSVGPTTATFKVAVEPRAPSDLPALVRGLRALSASSPGLVTRVEESGEHVLLGAGEMALEVALGDLRNHYARVPLSVSDPAVPLAETVAETSALKVAATTPNGANSLTLIAAPLEEGLAEAIERGALPLRPRSRLNPPSSSAGVGAGAGAVAPPLRSTQARLQSEWGWDALATRRLWAYGPEAASGGNVLIDDVLTGAGTPQRSALNAGRGGIVSGFRWATREGPLTDSPVRGVKLRLLDATVAASPAARSGAQLIPTARRGAYAALLSASPRLLEPLLSLEATAASAADAAVVERILSRRRGYVLTDVGVAASPLRRLTGVVPAMDAVGLETDIRLVSGGRVYAATVFDRWAVVPGDPLDASIVLRPLEAAPDGALARECMVKTRRRKGLADEVGIGRYLDGGGAGIAVVAAADPSLRNLLR</sequence>
<evidence type="ECO:0000313" key="2">
    <source>
        <dbReference type="Proteomes" id="UP000798662"/>
    </source>
</evidence>
<organism evidence="1 2">
    <name type="scientific">Pyropia yezoensis</name>
    <name type="common">Susabi-nori</name>
    <name type="synonym">Porphyra yezoensis</name>
    <dbReference type="NCBI Taxonomy" id="2788"/>
    <lineage>
        <taxon>Eukaryota</taxon>
        <taxon>Rhodophyta</taxon>
        <taxon>Bangiophyceae</taxon>
        <taxon>Bangiales</taxon>
        <taxon>Bangiaceae</taxon>
        <taxon>Pyropia</taxon>
    </lineage>
</organism>
<accession>A0ACC3BRM4</accession>
<dbReference type="Proteomes" id="UP000798662">
    <property type="component" value="Chromosome 1"/>
</dbReference>
<comment type="caution">
    <text evidence="1">The sequence shown here is derived from an EMBL/GenBank/DDBJ whole genome shotgun (WGS) entry which is preliminary data.</text>
</comment>
<keyword evidence="2" id="KW-1185">Reference proteome</keyword>
<dbReference type="EMBL" id="CM020618">
    <property type="protein sequence ID" value="KAK1860590.1"/>
    <property type="molecule type" value="Genomic_DNA"/>
</dbReference>
<proteinExistence type="predicted"/>
<reference evidence="1" key="1">
    <citation type="submission" date="2019-11" db="EMBL/GenBank/DDBJ databases">
        <title>Nori genome reveals adaptations in red seaweeds to the harsh intertidal environment.</title>
        <authorList>
            <person name="Wang D."/>
            <person name="Mao Y."/>
        </authorList>
    </citation>
    <scope>NUCLEOTIDE SEQUENCE</scope>
    <source>
        <tissue evidence="1">Gametophyte</tissue>
    </source>
</reference>
<evidence type="ECO:0000313" key="1">
    <source>
        <dbReference type="EMBL" id="KAK1860590.1"/>
    </source>
</evidence>
<protein>
    <submittedName>
        <fullName evidence="1">Uncharacterized protein</fullName>
    </submittedName>
</protein>